<dbReference type="HOGENOM" id="CLU_1555077_0_0_1"/>
<dbReference type="Proteomes" id="UP000054466">
    <property type="component" value="Unassembled WGS sequence"/>
</dbReference>
<name>A0A0D2C6S0_9EURO</name>
<dbReference type="EMBL" id="KN847043">
    <property type="protein sequence ID" value="KIW26853.1"/>
    <property type="molecule type" value="Genomic_DNA"/>
</dbReference>
<dbReference type="RefSeq" id="XP_016247069.1">
    <property type="nucleotide sequence ID" value="XM_016393650.1"/>
</dbReference>
<reference evidence="1 2" key="1">
    <citation type="submission" date="2015-01" db="EMBL/GenBank/DDBJ databases">
        <title>The Genome Sequence of Cladophialophora immunda CBS83496.</title>
        <authorList>
            <consortium name="The Broad Institute Genomics Platform"/>
            <person name="Cuomo C."/>
            <person name="de Hoog S."/>
            <person name="Gorbushina A."/>
            <person name="Stielow B."/>
            <person name="Teixiera M."/>
            <person name="Abouelleil A."/>
            <person name="Chapman S.B."/>
            <person name="Priest M."/>
            <person name="Young S.K."/>
            <person name="Wortman J."/>
            <person name="Nusbaum C."/>
            <person name="Birren B."/>
        </authorList>
    </citation>
    <scope>NUCLEOTIDE SEQUENCE [LARGE SCALE GENOMIC DNA]</scope>
    <source>
        <strain evidence="1 2">CBS 83496</strain>
    </source>
</reference>
<dbReference type="AlphaFoldDB" id="A0A0D2C6S0"/>
<protein>
    <submittedName>
        <fullName evidence="1">Uncharacterized protein</fullName>
    </submittedName>
</protein>
<dbReference type="GeneID" id="27345849"/>
<gene>
    <name evidence="1" type="ORF">PV07_06655</name>
</gene>
<keyword evidence="2" id="KW-1185">Reference proteome</keyword>
<evidence type="ECO:0000313" key="2">
    <source>
        <dbReference type="Proteomes" id="UP000054466"/>
    </source>
</evidence>
<organism evidence="1 2">
    <name type="scientific">Cladophialophora immunda</name>
    <dbReference type="NCBI Taxonomy" id="569365"/>
    <lineage>
        <taxon>Eukaryota</taxon>
        <taxon>Fungi</taxon>
        <taxon>Dikarya</taxon>
        <taxon>Ascomycota</taxon>
        <taxon>Pezizomycotina</taxon>
        <taxon>Eurotiomycetes</taxon>
        <taxon>Chaetothyriomycetidae</taxon>
        <taxon>Chaetothyriales</taxon>
        <taxon>Herpotrichiellaceae</taxon>
        <taxon>Cladophialophora</taxon>
    </lineage>
</organism>
<proteinExistence type="predicted"/>
<accession>A0A0D2C6S0</accession>
<evidence type="ECO:0000313" key="1">
    <source>
        <dbReference type="EMBL" id="KIW26853.1"/>
    </source>
</evidence>
<dbReference type="VEuPathDB" id="FungiDB:PV07_06655"/>
<sequence>MVQCAFARPSLAMPRAEEHSIDEILMSDIWIQAANGFYFPAFNLGADSLRHDIGELQRPIECIQKHPTIVVQLGTEFLRSLLAAVVDGCIRPFSKWIQHEEYLWTTNVSAGLPMAGWRSANCDILTSLKPTRIDSIEKVCLINSKVFLTIDAQDVNRGPKTRVCVGLLDPND</sequence>